<evidence type="ECO:0000313" key="1">
    <source>
        <dbReference type="EMBL" id="KAJ1363159.1"/>
    </source>
</evidence>
<name>A0AAD5QVL3_PARTN</name>
<gene>
    <name evidence="1" type="ORF">KIN20_022954</name>
</gene>
<dbReference type="EMBL" id="JAHQIW010004630">
    <property type="protein sequence ID" value="KAJ1363159.1"/>
    <property type="molecule type" value="Genomic_DNA"/>
</dbReference>
<sequence length="71" mass="7994">MVGDISNCGFVDTILPRVQDVYKRGGATSIKPKRSFTLHVLLVDIFSFLKPSCFQPFCLSFHFSKSLLRLA</sequence>
<dbReference type="AlphaFoldDB" id="A0AAD5QVL3"/>
<reference evidence="1" key="1">
    <citation type="submission" date="2021-06" db="EMBL/GenBank/DDBJ databases">
        <title>Parelaphostrongylus tenuis whole genome reference sequence.</title>
        <authorList>
            <person name="Garwood T.J."/>
            <person name="Larsen P.A."/>
            <person name="Fountain-Jones N.M."/>
            <person name="Garbe J.R."/>
            <person name="Macchietto M.G."/>
            <person name="Kania S.A."/>
            <person name="Gerhold R.W."/>
            <person name="Richards J.E."/>
            <person name="Wolf T.M."/>
        </authorList>
    </citation>
    <scope>NUCLEOTIDE SEQUENCE</scope>
    <source>
        <strain evidence="1">MNPRO001-30</strain>
        <tissue evidence="1">Meninges</tissue>
    </source>
</reference>
<accession>A0AAD5QVL3</accession>
<evidence type="ECO:0000313" key="2">
    <source>
        <dbReference type="Proteomes" id="UP001196413"/>
    </source>
</evidence>
<protein>
    <submittedName>
        <fullName evidence="1">Uncharacterized protein</fullName>
    </submittedName>
</protein>
<comment type="caution">
    <text evidence="1">The sequence shown here is derived from an EMBL/GenBank/DDBJ whole genome shotgun (WGS) entry which is preliminary data.</text>
</comment>
<proteinExistence type="predicted"/>
<dbReference type="Proteomes" id="UP001196413">
    <property type="component" value="Unassembled WGS sequence"/>
</dbReference>
<organism evidence="1 2">
    <name type="scientific">Parelaphostrongylus tenuis</name>
    <name type="common">Meningeal worm</name>
    <dbReference type="NCBI Taxonomy" id="148309"/>
    <lineage>
        <taxon>Eukaryota</taxon>
        <taxon>Metazoa</taxon>
        <taxon>Ecdysozoa</taxon>
        <taxon>Nematoda</taxon>
        <taxon>Chromadorea</taxon>
        <taxon>Rhabditida</taxon>
        <taxon>Rhabditina</taxon>
        <taxon>Rhabditomorpha</taxon>
        <taxon>Strongyloidea</taxon>
        <taxon>Metastrongylidae</taxon>
        <taxon>Parelaphostrongylus</taxon>
    </lineage>
</organism>
<keyword evidence="2" id="KW-1185">Reference proteome</keyword>